<name>A0ACC0TQI8_9AGAM</name>
<comment type="caution">
    <text evidence="1">The sequence shown here is derived from an EMBL/GenBank/DDBJ whole genome shotgun (WGS) entry which is preliminary data.</text>
</comment>
<organism evidence="1 2">
    <name type="scientific">Russula earlei</name>
    <dbReference type="NCBI Taxonomy" id="71964"/>
    <lineage>
        <taxon>Eukaryota</taxon>
        <taxon>Fungi</taxon>
        <taxon>Dikarya</taxon>
        <taxon>Basidiomycota</taxon>
        <taxon>Agaricomycotina</taxon>
        <taxon>Agaricomycetes</taxon>
        <taxon>Russulales</taxon>
        <taxon>Russulaceae</taxon>
        <taxon>Russula</taxon>
    </lineage>
</organism>
<evidence type="ECO:0000313" key="1">
    <source>
        <dbReference type="EMBL" id="KAI9432000.1"/>
    </source>
</evidence>
<reference evidence="1" key="1">
    <citation type="submission" date="2021-03" db="EMBL/GenBank/DDBJ databases">
        <title>Evolutionary priming and transition to the ectomycorrhizal habit in an iconic lineage of mushroom-forming fungi: is preadaptation a requirement?</title>
        <authorList>
            <consortium name="DOE Joint Genome Institute"/>
            <person name="Looney B.P."/>
            <person name="Miyauchi S."/>
            <person name="Morin E."/>
            <person name="Drula E."/>
            <person name="Courty P.E."/>
            <person name="Chicoki N."/>
            <person name="Fauchery L."/>
            <person name="Kohler A."/>
            <person name="Kuo A."/>
            <person name="LaButti K."/>
            <person name="Pangilinan J."/>
            <person name="Lipzen A."/>
            <person name="Riley R."/>
            <person name="Andreopoulos W."/>
            <person name="He G."/>
            <person name="Johnson J."/>
            <person name="Barry K.W."/>
            <person name="Grigoriev I.V."/>
            <person name="Nagy L."/>
            <person name="Hibbett D."/>
            <person name="Henrissat B."/>
            <person name="Matheny P.B."/>
            <person name="Labbe J."/>
            <person name="Martin A.F."/>
        </authorList>
    </citation>
    <scope>NUCLEOTIDE SEQUENCE</scope>
    <source>
        <strain evidence="1">BPL698</strain>
    </source>
</reference>
<proteinExistence type="predicted"/>
<protein>
    <submittedName>
        <fullName evidence="1">Uncharacterized protein</fullName>
    </submittedName>
</protein>
<gene>
    <name evidence="1" type="ORF">F5148DRAFT_1270605</name>
</gene>
<keyword evidence="2" id="KW-1185">Reference proteome</keyword>
<evidence type="ECO:0000313" key="2">
    <source>
        <dbReference type="Proteomes" id="UP001207468"/>
    </source>
</evidence>
<dbReference type="EMBL" id="JAGFNK010001373">
    <property type="protein sequence ID" value="KAI9432000.1"/>
    <property type="molecule type" value="Genomic_DNA"/>
</dbReference>
<sequence length="101" mass="11282">MNQLPLSRSGSITATTATRRSIARHLALTQAFLVFTLSPCLFARKIKIFETGTKDCWLSRQNHYLARDRSPILSTASPPPAPTRPGQAYQSRLLCTLPVLW</sequence>
<accession>A0ACC0TQI8</accession>
<dbReference type="Proteomes" id="UP001207468">
    <property type="component" value="Unassembled WGS sequence"/>
</dbReference>